<gene>
    <name evidence="1" type="ORF">UT14_C0014G0012</name>
</gene>
<dbReference type="Proteomes" id="UP000033841">
    <property type="component" value="Unassembled WGS sequence"/>
</dbReference>
<comment type="caution">
    <text evidence="1">The sequence shown here is derived from an EMBL/GenBank/DDBJ whole genome shotgun (WGS) entry which is preliminary data.</text>
</comment>
<dbReference type="AlphaFoldDB" id="A0A0G0PPS7"/>
<evidence type="ECO:0000313" key="1">
    <source>
        <dbReference type="EMBL" id="KKQ91361.1"/>
    </source>
</evidence>
<protein>
    <submittedName>
        <fullName evidence="1">Uncharacterized protein</fullName>
    </submittedName>
</protein>
<organism evidence="1 2">
    <name type="scientific">Candidatus Shapirobacteria bacterium GW2011_GWE1_38_92</name>
    <dbReference type="NCBI Taxonomy" id="1618489"/>
    <lineage>
        <taxon>Bacteria</taxon>
        <taxon>Candidatus Shapironibacteriota</taxon>
    </lineage>
</organism>
<reference evidence="1 2" key="1">
    <citation type="journal article" date="2015" name="Nature">
        <title>rRNA introns, odd ribosomes, and small enigmatic genomes across a large radiation of phyla.</title>
        <authorList>
            <person name="Brown C.T."/>
            <person name="Hug L.A."/>
            <person name="Thomas B.C."/>
            <person name="Sharon I."/>
            <person name="Castelle C.J."/>
            <person name="Singh A."/>
            <person name="Wilkins M.J."/>
            <person name="Williams K.H."/>
            <person name="Banfield J.F."/>
        </authorList>
    </citation>
    <scope>NUCLEOTIDE SEQUENCE [LARGE SCALE GENOMIC DNA]</scope>
</reference>
<name>A0A0G0PPS7_9BACT</name>
<sequence length="113" mass="13114">MINLIEKGKYKLIETKGQVKILYLGKKQFAWVWVEEIGEILVSSYTEHETDQLLAVGKYEIYEVENEPKLADLMHLELEVGEGLRQGYLLLTGLPDEEKKRARIIPTKELVIR</sequence>
<evidence type="ECO:0000313" key="2">
    <source>
        <dbReference type="Proteomes" id="UP000033841"/>
    </source>
</evidence>
<dbReference type="EMBL" id="LBVR01000014">
    <property type="protein sequence ID" value="KKQ91361.1"/>
    <property type="molecule type" value="Genomic_DNA"/>
</dbReference>
<accession>A0A0G0PPS7</accession>
<proteinExistence type="predicted"/>